<dbReference type="PANTHER" id="PTHR42650:SF1">
    <property type="entry name" value="GUIDED ENTRY OF TAIL-ANCHORED PROTEINS FACTOR 1"/>
    <property type="match status" value="1"/>
</dbReference>
<feature type="signal peptide" evidence="10">
    <location>
        <begin position="1"/>
        <end position="20"/>
    </location>
</feature>
<dbReference type="OrthoDB" id="69461at2759"/>
<dbReference type="Pfam" id="PF04420">
    <property type="entry name" value="CHD5"/>
    <property type="match status" value="1"/>
</dbReference>
<keyword evidence="3 9" id="KW-0813">Transport</keyword>
<dbReference type="GO" id="GO:0043529">
    <property type="term" value="C:GET complex"/>
    <property type="evidence" value="ECO:0007669"/>
    <property type="project" value="InterPro"/>
</dbReference>
<feature type="topological domain" description="Cytoplasmic" evidence="9">
    <location>
        <begin position="173"/>
        <end position="209"/>
    </location>
</feature>
<dbReference type="HAMAP" id="MF_03113">
    <property type="entry name" value="Get1"/>
    <property type="match status" value="1"/>
</dbReference>
<feature type="chain" id="PRO_5003864013" evidence="10">
    <location>
        <begin position="21"/>
        <end position="209"/>
    </location>
</feature>
<feature type="topological domain" description="Lumenal" evidence="9">
    <location>
        <begin position="1"/>
        <end position="4"/>
    </location>
</feature>
<keyword evidence="10" id="KW-0732">Signal</keyword>
<evidence type="ECO:0000256" key="3">
    <source>
        <dbReference type="ARBA" id="ARBA00022448"/>
    </source>
</evidence>
<dbReference type="EMBL" id="AHHD01000035">
    <property type="protein sequence ID" value="EKG21926.1"/>
    <property type="molecule type" value="Genomic_DNA"/>
</dbReference>
<dbReference type="InterPro" id="IPR027538">
    <property type="entry name" value="Get1_fungi"/>
</dbReference>
<dbReference type="GO" id="GO:0071816">
    <property type="term" value="P:tail-anchored membrane protein insertion into ER membrane"/>
    <property type="evidence" value="ECO:0007669"/>
    <property type="project" value="InterPro"/>
</dbReference>
<dbReference type="eggNOG" id="KOG4253">
    <property type="taxonomic scope" value="Eukaryota"/>
</dbReference>
<reference evidence="11 12" key="1">
    <citation type="journal article" date="2012" name="BMC Genomics">
        <title>Tools to kill: Genome of one of the most destructive plant pathogenic fungi Macrophomina phaseolina.</title>
        <authorList>
            <person name="Islam M.S."/>
            <person name="Haque M.S."/>
            <person name="Islam M.M."/>
            <person name="Emdad E.M."/>
            <person name="Halim A."/>
            <person name="Hossen Q.M.M."/>
            <person name="Hossain M.Z."/>
            <person name="Ahmed B."/>
            <person name="Rahim S."/>
            <person name="Rahman M.S."/>
            <person name="Alam M.M."/>
            <person name="Hou S."/>
            <person name="Wan X."/>
            <person name="Saito J.A."/>
            <person name="Alam M."/>
        </authorList>
    </citation>
    <scope>NUCLEOTIDE SEQUENCE [LARGE SCALE GENOMIC DNA]</scope>
    <source>
        <strain evidence="11 12">MS6</strain>
    </source>
</reference>
<evidence type="ECO:0000256" key="9">
    <source>
        <dbReference type="HAMAP-Rule" id="MF_03113"/>
    </source>
</evidence>
<evidence type="ECO:0000256" key="5">
    <source>
        <dbReference type="ARBA" id="ARBA00022824"/>
    </source>
</evidence>
<comment type="caution">
    <text evidence="11">The sequence shown here is derived from an EMBL/GenBank/DDBJ whole genome shotgun (WGS) entry which is preliminary data.</text>
</comment>
<proteinExistence type="inferred from homology"/>
<dbReference type="InterPro" id="IPR029012">
    <property type="entry name" value="Helix_hairpin_bin_sf"/>
</dbReference>
<dbReference type="HOGENOM" id="CLU_089418_1_0_1"/>
<evidence type="ECO:0000256" key="6">
    <source>
        <dbReference type="ARBA" id="ARBA00022989"/>
    </source>
</evidence>
<protein>
    <submittedName>
        <fullName evidence="11">CHD5-like protein</fullName>
    </submittedName>
</protein>
<dbReference type="STRING" id="1126212.K2RH90"/>
<keyword evidence="6 9" id="KW-1133">Transmembrane helix</keyword>
<organism evidence="11 12">
    <name type="scientific">Macrophomina phaseolina (strain MS6)</name>
    <name type="common">Charcoal rot fungus</name>
    <dbReference type="NCBI Taxonomy" id="1126212"/>
    <lineage>
        <taxon>Eukaryota</taxon>
        <taxon>Fungi</taxon>
        <taxon>Dikarya</taxon>
        <taxon>Ascomycota</taxon>
        <taxon>Pezizomycotina</taxon>
        <taxon>Dothideomycetes</taxon>
        <taxon>Dothideomycetes incertae sedis</taxon>
        <taxon>Botryosphaeriales</taxon>
        <taxon>Botryosphaeriaceae</taxon>
        <taxon>Macrophomina</taxon>
    </lineage>
</organism>
<dbReference type="GO" id="GO:0043495">
    <property type="term" value="F:protein-membrane adaptor activity"/>
    <property type="evidence" value="ECO:0007669"/>
    <property type="project" value="TreeGrafter"/>
</dbReference>
<dbReference type="Gene3D" id="1.10.287.660">
    <property type="entry name" value="Helix hairpin bin"/>
    <property type="match status" value="1"/>
</dbReference>
<keyword evidence="7" id="KW-0175">Coiled coil</keyword>
<dbReference type="Proteomes" id="UP000007129">
    <property type="component" value="Unassembled WGS sequence"/>
</dbReference>
<evidence type="ECO:0000256" key="8">
    <source>
        <dbReference type="ARBA" id="ARBA00023136"/>
    </source>
</evidence>
<name>K2RH90_MACPH</name>
<evidence type="ECO:0000256" key="1">
    <source>
        <dbReference type="ARBA" id="ARBA00004477"/>
    </source>
</evidence>
<accession>K2RH90</accession>
<dbReference type="PANTHER" id="PTHR42650">
    <property type="entry name" value="TAIL-ANCHORED PROTEIN INSERTION RECEPTOR WRB"/>
    <property type="match status" value="1"/>
</dbReference>
<sequence length="209" mass="23349">MASLLLVIFIVSLVTHLVNSIPAAALNELLWILYNKLPTPTSKAAREQVKLKHEVLRLKKEMNGVSAQDDFARWAKLRRSHDKVFADLQKSDSGIRSARTSFDTTVASIRWVLTNGLRFFLQFWYAKQPLFWIPQGWVPGYVEWILAFPRAPTGSISVQVWGVACASVISLVSEALVALYSLATGKVATKAERKKEEPVLAAGVEKKEL</sequence>
<keyword evidence="8 9" id="KW-0472">Membrane</keyword>
<dbReference type="GO" id="GO:0005789">
    <property type="term" value="C:endoplasmic reticulum membrane"/>
    <property type="evidence" value="ECO:0007669"/>
    <property type="project" value="UniProtKB-SubCell"/>
</dbReference>
<dbReference type="AlphaFoldDB" id="K2RH90"/>
<comment type="similarity">
    <text evidence="2 9">Belongs to the WRB/GET1 family.</text>
</comment>
<evidence type="ECO:0000256" key="2">
    <source>
        <dbReference type="ARBA" id="ARBA00010799"/>
    </source>
</evidence>
<evidence type="ECO:0000313" key="12">
    <source>
        <dbReference type="Proteomes" id="UP000007129"/>
    </source>
</evidence>
<gene>
    <name evidence="9" type="primary">GET1</name>
    <name evidence="11" type="ORF">MPH_00846</name>
</gene>
<keyword evidence="5 9" id="KW-0256">Endoplasmic reticulum</keyword>
<comment type="subcellular location">
    <subcellularLocation>
        <location evidence="1">Endoplasmic reticulum membrane</location>
        <topology evidence="1">Multi-pass membrane protein</topology>
    </subcellularLocation>
</comment>
<dbReference type="InParanoid" id="K2RH90"/>
<evidence type="ECO:0000256" key="4">
    <source>
        <dbReference type="ARBA" id="ARBA00022692"/>
    </source>
</evidence>
<dbReference type="InterPro" id="IPR028945">
    <property type="entry name" value="Get1"/>
</dbReference>
<comment type="caution">
    <text evidence="9">Lacks conserved residue(s) required for the propagation of feature annotation.</text>
</comment>
<keyword evidence="4 9" id="KW-0812">Transmembrane</keyword>
<evidence type="ECO:0000313" key="11">
    <source>
        <dbReference type="EMBL" id="EKG21926.1"/>
    </source>
</evidence>
<evidence type="ECO:0000256" key="7">
    <source>
        <dbReference type="ARBA" id="ARBA00023054"/>
    </source>
</evidence>
<dbReference type="FunFam" id="1.10.287.660:FF:000006">
    <property type="entry name" value="Protein GET1"/>
    <property type="match status" value="1"/>
</dbReference>
<evidence type="ECO:0000256" key="10">
    <source>
        <dbReference type="SAM" id="SignalP"/>
    </source>
</evidence>
<dbReference type="VEuPathDB" id="FungiDB:MPH_00846"/>